<sequence>MPEPQESRLAHDLFTPLTVRLPDGRTLGLTRYGNPAHQALVFHHGFGSSGRELPPATALLARLQLQVLAPDRPGVGQSSVYRRLTFPSFADDVVAMLDALEIAGPVGVMGWSVGGVHALALAARHPQRVAAGQLLSTCLPLGEPTSYRHLSLLWKALRWGQTGFPWLNRATFLWLSRQWARRPDTTINWFVRLMWQAEQDVAGRRGFRELLRDAAAQGFAHHGRGVYDDAQAWCRPPGFAIEDVQAPISLWHGTADGVWAPGNIPYLADRLPRAHVHLLPGEGHMLYLENWAAILTEMRSLLDAASAAQGTGS</sequence>
<proteinExistence type="predicted"/>
<dbReference type="Pfam" id="PF00561">
    <property type="entry name" value="Abhydrolase_1"/>
    <property type="match status" value="1"/>
</dbReference>
<dbReference type="PANTHER" id="PTHR43433:SF10">
    <property type="entry name" value="AB HYDROLASE-1 DOMAIN-CONTAINING PROTEIN"/>
    <property type="match status" value="1"/>
</dbReference>
<comment type="caution">
    <text evidence="2">The sequence shown here is derived from an EMBL/GenBank/DDBJ whole genome shotgun (WGS) entry which is preliminary data.</text>
</comment>
<gene>
    <name evidence="2" type="ORF">BEN48_05720</name>
</gene>
<dbReference type="SUPFAM" id="SSF53474">
    <property type="entry name" value="alpha/beta-Hydrolases"/>
    <property type="match status" value="1"/>
</dbReference>
<reference evidence="2 3" key="1">
    <citation type="submission" date="2016-08" db="EMBL/GenBank/DDBJ databases">
        <title>Hymenobacter coccineus sp. nov., Hymenobacter lapidarius sp. nov. and Hymenobacter glacialis sp. nov., isolated from Antarctic soil.</title>
        <authorList>
            <person name="Sedlacek I."/>
            <person name="Kralova S."/>
            <person name="Kyrova K."/>
            <person name="Maslanova I."/>
            <person name="Stankova E."/>
            <person name="Vrbovska V."/>
            <person name="Nemec M."/>
            <person name="Bartak M."/>
            <person name="Svec P."/>
            <person name="Busse H.-J."/>
            <person name="Pantucek R."/>
        </authorList>
    </citation>
    <scope>NUCLEOTIDE SEQUENCE [LARGE SCALE GENOMIC DNA]</scope>
    <source>
        <strain evidence="2 3">CCM 8648</strain>
    </source>
</reference>
<evidence type="ECO:0000313" key="2">
    <source>
        <dbReference type="EMBL" id="OGX81728.1"/>
    </source>
</evidence>
<evidence type="ECO:0000313" key="3">
    <source>
        <dbReference type="Proteomes" id="UP000177791"/>
    </source>
</evidence>
<dbReference type="InterPro" id="IPR029058">
    <property type="entry name" value="AB_hydrolase_fold"/>
</dbReference>
<dbReference type="Proteomes" id="UP000177791">
    <property type="component" value="Unassembled WGS sequence"/>
</dbReference>
<evidence type="ECO:0000259" key="1">
    <source>
        <dbReference type="Pfam" id="PF00561"/>
    </source>
</evidence>
<dbReference type="EMBL" id="MDZC01000112">
    <property type="protein sequence ID" value="OGX81728.1"/>
    <property type="molecule type" value="Genomic_DNA"/>
</dbReference>
<keyword evidence="3" id="KW-1185">Reference proteome</keyword>
<dbReference type="Gene3D" id="3.40.50.1820">
    <property type="entry name" value="alpha/beta hydrolase"/>
    <property type="match status" value="1"/>
</dbReference>
<feature type="domain" description="AB hydrolase-1" evidence="1">
    <location>
        <begin position="39"/>
        <end position="290"/>
    </location>
</feature>
<accession>A0A1G1SSY3</accession>
<dbReference type="InterPro" id="IPR000073">
    <property type="entry name" value="AB_hydrolase_1"/>
</dbReference>
<dbReference type="STRING" id="1908236.BEN48_05720"/>
<dbReference type="PRINTS" id="PR00111">
    <property type="entry name" value="ABHYDROLASE"/>
</dbReference>
<dbReference type="PANTHER" id="PTHR43433">
    <property type="entry name" value="HYDROLASE, ALPHA/BETA FOLD FAMILY PROTEIN"/>
    <property type="match status" value="1"/>
</dbReference>
<name>A0A1G1SSY3_9BACT</name>
<dbReference type="OrthoDB" id="9773293at2"/>
<organism evidence="2 3">
    <name type="scientific">Hymenobacter glacialis</name>
    <dbReference type="NCBI Taxonomy" id="1908236"/>
    <lineage>
        <taxon>Bacteria</taxon>
        <taxon>Pseudomonadati</taxon>
        <taxon>Bacteroidota</taxon>
        <taxon>Cytophagia</taxon>
        <taxon>Cytophagales</taxon>
        <taxon>Hymenobacteraceae</taxon>
        <taxon>Hymenobacter</taxon>
    </lineage>
</organism>
<dbReference type="InterPro" id="IPR050471">
    <property type="entry name" value="AB_hydrolase"/>
</dbReference>
<dbReference type="AlphaFoldDB" id="A0A1G1SSY3"/>
<protein>
    <recommendedName>
        <fullName evidence="1">AB hydrolase-1 domain-containing protein</fullName>
    </recommendedName>
</protein>
<dbReference type="RefSeq" id="WP_070735950.1">
    <property type="nucleotide sequence ID" value="NZ_MDZC01000112.1"/>
</dbReference>